<dbReference type="Proteomes" id="UP000316304">
    <property type="component" value="Unassembled WGS sequence"/>
</dbReference>
<evidence type="ECO:0000256" key="2">
    <source>
        <dbReference type="ARBA" id="ARBA00022692"/>
    </source>
</evidence>
<keyword evidence="8" id="KW-1185">Reference proteome</keyword>
<gene>
    <name evidence="7" type="ORF">Pla52o_51670</name>
</gene>
<dbReference type="AlphaFoldDB" id="A0A5C6BYK6"/>
<protein>
    <submittedName>
        <fullName evidence="7">SigmaW regulon antibacterial</fullName>
    </submittedName>
</protein>
<dbReference type="Pfam" id="PF12127">
    <property type="entry name" value="FloA"/>
    <property type="match status" value="1"/>
</dbReference>
<keyword evidence="3 6" id="KW-1133">Transmembrane helix</keyword>
<evidence type="ECO:0000313" key="8">
    <source>
        <dbReference type="Proteomes" id="UP000316304"/>
    </source>
</evidence>
<reference evidence="7 8" key="1">
    <citation type="submission" date="2019-02" db="EMBL/GenBank/DDBJ databases">
        <title>Deep-cultivation of Planctomycetes and their phenomic and genomic characterization uncovers novel biology.</title>
        <authorList>
            <person name="Wiegand S."/>
            <person name="Jogler M."/>
            <person name="Boedeker C."/>
            <person name="Pinto D."/>
            <person name="Vollmers J."/>
            <person name="Rivas-Marin E."/>
            <person name="Kohn T."/>
            <person name="Peeters S.H."/>
            <person name="Heuer A."/>
            <person name="Rast P."/>
            <person name="Oberbeckmann S."/>
            <person name="Bunk B."/>
            <person name="Jeske O."/>
            <person name="Meyerdierks A."/>
            <person name="Storesund J.E."/>
            <person name="Kallscheuer N."/>
            <person name="Luecker S."/>
            <person name="Lage O.M."/>
            <person name="Pohl T."/>
            <person name="Merkel B.J."/>
            <person name="Hornburger P."/>
            <person name="Mueller R.-W."/>
            <person name="Bruemmer F."/>
            <person name="Labrenz M."/>
            <person name="Spormann A.M."/>
            <person name="Op Den Camp H."/>
            <person name="Overmann J."/>
            <person name="Amann R."/>
            <person name="Jetten M.S.M."/>
            <person name="Mascher T."/>
            <person name="Medema M.H."/>
            <person name="Devos D.P."/>
            <person name="Kaster A.-K."/>
            <person name="Ovreas L."/>
            <person name="Rohde M."/>
            <person name="Galperin M.Y."/>
            <person name="Jogler C."/>
        </authorList>
    </citation>
    <scope>NUCLEOTIDE SEQUENCE [LARGE SCALE GENOMIC DNA]</scope>
    <source>
        <strain evidence="7 8">Pla52o</strain>
    </source>
</reference>
<accession>A0A5C6BYK6</accession>
<evidence type="ECO:0000256" key="5">
    <source>
        <dbReference type="SAM" id="MobiDB-lite"/>
    </source>
</evidence>
<proteinExistence type="predicted"/>
<dbReference type="EMBL" id="SJPT01000012">
    <property type="protein sequence ID" value="TWU17363.1"/>
    <property type="molecule type" value="Genomic_DNA"/>
</dbReference>
<evidence type="ECO:0000313" key="7">
    <source>
        <dbReference type="EMBL" id="TWU17363.1"/>
    </source>
</evidence>
<evidence type="ECO:0000256" key="3">
    <source>
        <dbReference type="ARBA" id="ARBA00022989"/>
    </source>
</evidence>
<evidence type="ECO:0000256" key="6">
    <source>
        <dbReference type="SAM" id="Phobius"/>
    </source>
</evidence>
<keyword evidence="1" id="KW-1003">Cell membrane</keyword>
<organism evidence="7 8">
    <name type="scientific">Novipirellula galeiformis</name>
    <dbReference type="NCBI Taxonomy" id="2528004"/>
    <lineage>
        <taxon>Bacteria</taxon>
        <taxon>Pseudomonadati</taxon>
        <taxon>Planctomycetota</taxon>
        <taxon>Planctomycetia</taxon>
        <taxon>Pirellulales</taxon>
        <taxon>Pirellulaceae</taxon>
        <taxon>Novipirellula</taxon>
    </lineage>
</organism>
<sequence length="490" mass="52325">MELYAAIELPSFWQAMAGIAVIASILAILLIGIFAKWGSYWLQSYMSGADISMKSLIVMSFLHIEHRLIVTAKIMARQAGLSIDRRTGMSTHRLQAHHLAGGDVMNVVQAQIAAHRAGIDLDFDRAAAIDLAGRDVLLAVQTSVSPKVIHCPRGAEGGAQTLSAVAKNGVELRVGARVTVRTNLDQLIGGATEETVIARVGQGIISAIGASESHMDVLEMPSKISKGAMRDGLDTNTAFAIVSIDIYDIDVGENIGARLQSDQANADTRIARAVAEERRAEAVALEQKRKAEVTRNQAAFVLAEAKVPAALAAAFRAGSLRRPAMGPSPSLHRSPPRPQGLAHTLQPTVKSPPSMPVYLATPNYVLLAGKERLGPTLSAPDSASRYQIIYGFSDKQPYDAFCASDPVALTPYPLVKGYLQSQLENPGELVRLVVLDATGPHETELYAATMQSVLDAMNSKASHVTASFRLTFDTSTQAYDVEPLANAASV</sequence>
<name>A0A5C6BYK6_9BACT</name>
<comment type="caution">
    <text evidence="7">The sequence shown here is derived from an EMBL/GenBank/DDBJ whole genome shotgun (WGS) entry which is preliminary data.</text>
</comment>
<dbReference type="OrthoDB" id="9808365at2"/>
<dbReference type="InterPro" id="IPR022853">
    <property type="entry name" value="FloA"/>
</dbReference>
<evidence type="ECO:0000256" key="1">
    <source>
        <dbReference type="ARBA" id="ARBA00022475"/>
    </source>
</evidence>
<feature type="transmembrane region" description="Helical" evidence="6">
    <location>
        <begin position="12"/>
        <end position="35"/>
    </location>
</feature>
<evidence type="ECO:0000256" key="4">
    <source>
        <dbReference type="ARBA" id="ARBA00023136"/>
    </source>
</evidence>
<keyword evidence="2 6" id="KW-0812">Transmembrane</keyword>
<feature type="region of interest" description="Disordered" evidence="5">
    <location>
        <begin position="323"/>
        <end position="345"/>
    </location>
</feature>
<keyword evidence="4 6" id="KW-0472">Membrane</keyword>